<dbReference type="Proteomes" id="UP000280104">
    <property type="component" value="Chromosome II"/>
</dbReference>
<gene>
    <name evidence="2" type="ORF">CAMPLR22A2D_LOCUS901</name>
</gene>
<reference evidence="2 3" key="1">
    <citation type="submission" date="2018-05" db="EMBL/GenBank/DDBJ databases">
        <authorList>
            <person name="Thind KAUR A."/>
        </authorList>
    </citation>
    <scope>NUCLEOTIDE SEQUENCE [LARGE SCALE GENOMIC DNA]</scope>
</reference>
<evidence type="ECO:0000259" key="1">
    <source>
        <dbReference type="Pfam" id="PF08246"/>
    </source>
</evidence>
<accession>A0A7H4LCG7</accession>
<dbReference type="InterPro" id="IPR013201">
    <property type="entry name" value="Prot_inhib_I29"/>
</dbReference>
<sequence>MAFIASKLVRAALASRPIGDTAGGISPCLPRLYLTGDSIRRMSAAAGSGSEKILGLVFTADINPNEKYPLVDENSIKSKESLWALYKCWCKYRGVSRSHEEMTRRFRSFRACAMSVYKANNSGSSQVSQLGPFADMTKAEIARLFPPRGPKCRFGESRRSQSAIAWPHSLSLGACSVENLGSTHEGSLSEEKLLSGFVPDADPETFPLVDENSIKSKESLWDLYKRWCKYHEVSRDHEEMTHRFRSFRACAMAVYKDNNSGSSQVSQLGPFADMTKAEIARLFPPLGPKCRFGGSRRSCSPSINNN</sequence>
<organism evidence="2 3">
    <name type="scientific">Triticum aestivum</name>
    <name type="common">Wheat</name>
    <dbReference type="NCBI Taxonomy" id="4565"/>
    <lineage>
        <taxon>Eukaryota</taxon>
        <taxon>Viridiplantae</taxon>
        <taxon>Streptophyta</taxon>
        <taxon>Embryophyta</taxon>
        <taxon>Tracheophyta</taxon>
        <taxon>Spermatophyta</taxon>
        <taxon>Magnoliopsida</taxon>
        <taxon>Liliopsida</taxon>
        <taxon>Poales</taxon>
        <taxon>Poaceae</taxon>
        <taxon>BOP clade</taxon>
        <taxon>Pooideae</taxon>
        <taxon>Triticodae</taxon>
        <taxon>Triticeae</taxon>
        <taxon>Triticinae</taxon>
        <taxon>Triticum</taxon>
    </lineage>
</organism>
<dbReference type="EMBL" id="LS480641">
    <property type="protein sequence ID" value="SPT16305.1"/>
    <property type="molecule type" value="Genomic_DNA"/>
</dbReference>
<dbReference type="Pfam" id="PF08246">
    <property type="entry name" value="Inhibitor_I29"/>
    <property type="match status" value="1"/>
</dbReference>
<evidence type="ECO:0000313" key="3">
    <source>
        <dbReference type="Proteomes" id="UP000280104"/>
    </source>
</evidence>
<dbReference type="AlphaFoldDB" id="A0A7H4LCG7"/>
<name>A0A7H4LCG7_WHEAT</name>
<protein>
    <recommendedName>
        <fullName evidence="1">Cathepsin propeptide inhibitor domain-containing protein</fullName>
    </recommendedName>
</protein>
<feature type="domain" description="Cathepsin propeptide inhibitor" evidence="1">
    <location>
        <begin position="224"/>
        <end position="279"/>
    </location>
</feature>
<dbReference type="Gene3D" id="1.10.287.2250">
    <property type="match status" value="2"/>
</dbReference>
<evidence type="ECO:0000313" key="2">
    <source>
        <dbReference type="EMBL" id="SPT16305.1"/>
    </source>
</evidence>
<proteinExistence type="predicted"/>